<evidence type="ECO:0000256" key="1">
    <source>
        <dbReference type="ARBA" id="ARBA00004123"/>
    </source>
</evidence>
<dbReference type="InterPro" id="IPR001356">
    <property type="entry name" value="HD"/>
</dbReference>
<dbReference type="GO" id="GO:0000987">
    <property type="term" value="F:cis-regulatory region sequence-specific DNA binding"/>
    <property type="evidence" value="ECO:0007669"/>
    <property type="project" value="UniProtKB-ARBA"/>
</dbReference>
<evidence type="ECO:0000259" key="6">
    <source>
        <dbReference type="PROSITE" id="PS50071"/>
    </source>
</evidence>
<gene>
    <name evidence="7" type="ORF">niasHT_028636</name>
</gene>
<evidence type="ECO:0000313" key="7">
    <source>
        <dbReference type="EMBL" id="KAL3100275.1"/>
    </source>
</evidence>
<comment type="caution">
    <text evidence="7">The sequence shown here is derived from an EMBL/GenBank/DDBJ whole genome shotgun (WGS) entry which is preliminary data.</text>
</comment>
<dbReference type="InterPro" id="IPR017970">
    <property type="entry name" value="Homeobox_CS"/>
</dbReference>
<dbReference type="EMBL" id="JBICBT010000794">
    <property type="protein sequence ID" value="KAL3100275.1"/>
    <property type="molecule type" value="Genomic_DNA"/>
</dbReference>
<dbReference type="PANTHER" id="PTHR11850">
    <property type="entry name" value="HOMEOBOX PROTEIN TRANSCRIPTION FACTORS"/>
    <property type="match status" value="1"/>
</dbReference>
<evidence type="ECO:0000256" key="3">
    <source>
        <dbReference type="ARBA" id="ARBA00023155"/>
    </source>
</evidence>
<dbReference type="Pfam" id="PF05920">
    <property type="entry name" value="Homeobox_KN"/>
    <property type="match status" value="1"/>
</dbReference>
<sequence>MPSPLRCRPLAPRVVWLSCNARVARCASCPSFSSTMINSSKFCTNFDQLFNHLRLLCSNDAGATHYGTELMPIIKENPYFGALCSVMAEEKQKIRPMTAEISCAAMALAFSLDTPTDGAKHKNFLIIPPPLFHNSVACLHTSRRLFAVHAQLRPVTPGDVQQFGIVLQLSTKKWQNELKDAVCSQLLLIKSRAGQKKKRQNFSREAIRILNDYFLEHIDLPYPDDGIKMALAEKCGITLAQVSNWFGNKRIRFRKSQLKGIEKGAKKEPKREEQ</sequence>
<keyword evidence="2 5" id="KW-0238">DNA-binding</keyword>
<dbReference type="CDD" id="cd00086">
    <property type="entry name" value="homeodomain"/>
    <property type="match status" value="1"/>
</dbReference>
<keyword evidence="3 5" id="KW-0371">Homeobox</keyword>
<protein>
    <recommendedName>
        <fullName evidence="6">Homeobox domain-containing protein</fullName>
    </recommendedName>
</protein>
<dbReference type="SUPFAM" id="SSF46689">
    <property type="entry name" value="Homeodomain-like"/>
    <property type="match status" value="1"/>
</dbReference>
<dbReference type="PROSITE" id="PS50071">
    <property type="entry name" value="HOMEOBOX_2"/>
    <property type="match status" value="1"/>
</dbReference>
<feature type="DNA-binding region" description="Homeobox" evidence="5">
    <location>
        <begin position="195"/>
        <end position="257"/>
    </location>
</feature>
<comment type="subcellular location">
    <subcellularLocation>
        <location evidence="1 5">Nucleus</location>
    </subcellularLocation>
</comment>
<reference evidence="7 8" key="1">
    <citation type="submission" date="2024-10" db="EMBL/GenBank/DDBJ databases">
        <authorList>
            <person name="Kim D."/>
        </authorList>
    </citation>
    <scope>NUCLEOTIDE SEQUENCE [LARGE SCALE GENOMIC DNA]</scope>
    <source>
        <strain evidence="7">BH-2024</strain>
    </source>
</reference>
<feature type="domain" description="Homeobox" evidence="6">
    <location>
        <begin position="193"/>
        <end position="256"/>
    </location>
</feature>
<dbReference type="InterPro" id="IPR008422">
    <property type="entry name" value="KN_HD"/>
</dbReference>
<evidence type="ECO:0000256" key="5">
    <source>
        <dbReference type="PROSITE-ProRule" id="PRU00108"/>
    </source>
</evidence>
<dbReference type="Gene3D" id="1.10.10.60">
    <property type="entry name" value="Homeodomain-like"/>
    <property type="match status" value="1"/>
</dbReference>
<evidence type="ECO:0000313" key="8">
    <source>
        <dbReference type="Proteomes" id="UP001620626"/>
    </source>
</evidence>
<keyword evidence="8" id="KW-1185">Reference proteome</keyword>
<evidence type="ECO:0000256" key="2">
    <source>
        <dbReference type="ARBA" id="ARBA00023125"/>
    </source>
</evidence>
<dbReference type="SMART" id="SM00389">
    <property type="entry name" value="HOX"/>
    <property type="match status" value="1"/>
</dbReference>
<dbReference type="AlphaFoldDB" id="A0ABD2KBG1"/>
<keyword evidence="4 5" id="KW-0539">Nucleus</keyword>
<dbReference type="PROSITE" id="PS00027">
    <property type="entry name" value="HOMEOBOX_1"/>
    <property type="match status" value="1"/>
</dbReference>
<dbReference type="GO" id="GO:0005634">
    <property type="term" value="C:nucleus"/>
    <property type="evidence" value="ECO:0007669"/>
    <property type="project" value="UniProtKB-SubCell"/>
</dbReference>
<organism evidence="7 8">
    <name type="scientific">Heterodera trifolii</name>
    <dbReference type="NCBI Taxonomy" id="157864"/>
    <lineage>
        <taxon>Eukaryota</taxon>
        <taxon>Metazoa</taxon>
        <taxon>Ecdysozoa</taxon>
        <taxon>Nematoda</taxon>
        <taxon>Chromadorea</taxon>
        <taxon>Rhabditida</taxon>
        <taxon>Tylenchina</taxon>
        <taxon>Tylenchomorpha</taxon>
        <taxon>Tylenchoidea</taxon>
        <taxon>Heteroderidae</taxon>
        <taxon>Heteroderinae</taxon>
        <taxon>Heterodera</taxon>
    </lineage>
</organism>
<dbReference type="InterPro" id="IPR050224">
    <property type="entry name" value="TALE_homeobox"/>
</dbReference>
<dbReference type="Proteomes" id="UP001620626">
    <property type="component" value="Unassembled WGS sequence"/>
</dbReference>
<name>A0ABD2KBG1_9BILA</name>
<proteinExistence type="predicted"/>
<dbReference type="InterPro" id="IPR009057">
    <property type="entry name" value="Homeodomain-like_sf"/>
</dbReference>
<accession>A0ABD2KBG1</accession>
<evidence type="ECO:0000256" key="4">
    <source>
        <dbReference type="ARBA" id="ARBA00023242"/>
    </source>
</evidence>